<feature type="domain" description="RanBP2-type" evidence="12">
    <location>
        <begin position="51"/>
        <end position="80"/>
    </location>
</feature>
<sequence length="721" mass="78485">MKKFGTDRLGRDMLRKLNYELDYDIYDEYDDGNDMEASVGKLPLLDKPTGKPGFWHCSICTNNNDESLLSCDTCGVFRDSTGIIDNDSGEKVYGKSKDSRASVMARSLFALSPHQMPKPAVISDIFLAKEAVKSHEKGCIEAYFNDLQKTFTSPHCNHSINIAPFKFDTPSPDDIVSSGKNAARNFPKVPLGSTKASSNITGKKEIVNLLPVNEVSNSSSASSSKDNHIDVSESSNSRDYEDAPQIIADDLHRLKLDKNSKDNRSKKASRNVQYKPEKWMLSDQEQGISSQLNLAVVGHVDSGKSTLCGRLLHLLGRISKKQMHKNEKEAKEKGKGSFAYAWAMDESAEERQRGITMTVAVAYFDSKKFRVVLLDSPGHKDFVPNMISGATQADAAVLVVDASVGSFEAGMGGNSVGQTKEHAQLIRSFGVEQIIVAVNKMDLVEFSKERFDFIKLQLGLFLCSCKFKESSVAWIPLSAMENQNLVTTASDVRLSSWYQGFCLLDAIDSLKPPQRDVSKPLLLPICDVVISHFVGQVAVCGKLEFGALRASSKVLVMPSGDLATVQTIQRDYCPCTIAKAGDNVAVSLQGIDAGHVMPGGVLCHPDLPVTVASSLELKILVLDIVTPILVGSQVEIHIHHAKEAARVTKILSLLDQKSGKVSRNAPRILTARQSAIIEVALDGTVCVEEFSVCRALGRAFLRASGSTIAVGIVTRVLEQGS</sequence>
<dbReference type="RefSeq" id="XP_008802525.1">
    <property type="nucleotide sequence ID" value="XM_008804303.3"/>
</dbReference>
<comment type="similarity">
    <text evidence="3">Belongs to the TRAFAC class translation factor GTPase superfamily. Classic translation factor GTPase family. EF-Tu/EF-1A subfamily.</text>
</comment>
<dbReference type="CDD" id="cd01883">
    <property type="entry name" value="EF1_alpha"/>
    <property type="match status" value="1"/>
</dbReference>
<evidence type="ECO:0000259" key="12">
    <source>
        <dbReference type="PROSITE" id="PS50199"/>
    </source>
</evidence>
<evidence type="ECO:0000256" key="4">
    <source>
        <dbReference type="ARBA" id="ARBA00022490"/>
    </source>
</evidence>
<evidence type="ECO:0000256" key="7">
    <source>
        <dbReference type="ARBA" id="ARBA00022771"/>
    </source>
</evidence>
<dbReference type="InterPro" id="IPR050100">
    <property type="entry name" value="TRAFAC_GTPase_members"/>
</dbReference>
<dbReference type="GO" id="GO:0003924">
    <property type="term" value="F:GTPase activity"/>
    <property type="evidence" value="ECO:0007669"/>
    <property type="project" value="InterPro"/>
</dbReference>
<dbReference type="InterPro" id="IPR001876">
    <property type="entry name" value="Znf_RanBP2"/>
</dbReference>
<feature type="compositionally biased region" description="Basic and acidic residues" evidence="11">
    <location>
        <begin position="225"/>
        <end position="241"/>
    </location>
</feature>
<dbReference type="SUPFAM" id="SSF52540">
    <property type="entry name" value="P-loop containing nucleoside triphosphate hydrolases"/>
    <property type="match status" value="1"/>
</dbReference>
<keyword evidence="8" id="KW-0862">Zinc</keyword>
<evidence type="ECO:0000256" key="6">
    <source>
        <dbReference type="ARBA" id="ARBA00022741"/>
    </source>
</evidence>
<keyword evidence="14" id="KW-1185">Reference proteome</keyword>
<proteinExistence type="inferred from homology"/>
<evidence type="ECO:0000256" key="3">
    <source>
        <dbReference type="ARBA" id="ARBA00007249"/>
    </source>
</evidence>
<dbReference type="Proteomes" id="UP000228380">
    <property type="component" value="Chromosome 17"/>
</dbReference>
<dbReference type="SUPFAM" id="SSF50447">
    <property type="entry name" value="Translation proteins"/>
    <property type="match status" value="1"/>
</dbReference>
<evidence type="ECO:0000256" key="2">
    <source>
        <dbReference type="ARBA" id="ARBA00004496"/>
    </source>
</evidence>
<feature type="region of interest" description="Disordered" evidence="11">
    <location>
        <begin position="217"/>
        <end position="273"/>
    </location>
</feature>
<protein>
    <submittedName>
        <fullName evidence="15">HBS1-like protein isoform X1</fullName>
    </submittedName>
</protein>
<dbReference type="SUPFAM" id="SSF50465">
    <property type="entry name" value="EF-Tu/eEF-1alpha/eIF2-gamma C-terminal domain"/>
    <property type="match status" value="1"/>
</dbReference>
<accession>A0A8B7CN02</accession>
<dbReference type="KEGG" id="pda:103716341"/>
<name>A0A8B7CN02_PHODC</name>
<evidence type="ECO:0000256" key="9">
    <source>
        <dbReference type="ARBA" id="ARBA00023134"/>
    </source>
</evidence>
<reference evidence="15" key="2">
    <citation type="submission" date="2025-08" db="UniProtKB">
        <authorList>
            <consortium name="RefSeq"/>
        </authorList>
    </citation>
    <scope>IDENTIFICATION</scope>
    <source>
        <tissue evidence="15">Young leaves</tissue>
    </source>
</reference>
<evidence type="ECO:0000256" key="8">
    <source>
        <dbReference type="ARBA" id="ARBA00022833"/>
    </source>
</evidence>
<evidence type="ECO:0000256" key="1">
    <source>
        <dbReference type="ARBA" id="ARBA00003982"/>
    </source>
</evidence>
<comment type="subcellular location">
    <subcellularLocation>
        <location evidence="2">Cytoplasm</location>
    </subcellularLocation>
</comment>
<dbReference type="PROSITE" id="PS50199">
    <property type="entry name" value="ZF_RANBP2_2"/>
    <property type="match status" value="1"/>
</dbReference>
<evidence type="ECO:0000313" key="15">
    <source>
        <dbReference type="RefSeq" id="XP_008802525.1"/>
    </source>
</evidence>
<dbReference type="PANTHER" id="PTHR23115">
    <property type="entry name" value="TRANSLATION FACTOR"/>
    <property type="match status" value="1"/>
</dbReference>
<evidence type="ECO:0000313" key="14">
    <source>
        <dbReference type="Proteomes" id="UP000228380"/>
    </source>
</evidence>
<comment type="function">
    <text evidence="1">This protein promotes the GTP-dependent binding of aminoacyl-tRNA to the A-site of ribosomes during protein biosynthesis.</text>
</comment>
<dbReference type="InterPro" id="IPR009000">
    <property type="entry name" value="Transl_B-barrel_sf"/>
</dbReference>
<evidence type="ECO:0000256" key="10">
    <source>
        <dbReference type="PROSITE-ProRule" id="PRU00322"/>
    </source>
</evidence>
<feature type="domain" description="Tr-type G" evidence="13">
    <location>
        <begin position="289"/>
        <end position="515"/>
    </location>
</feature>
<dbReference type="InterPro" id="IPR009001">
    <property type="entry name" value="Transl_elong_EF1A/Init_IF2_C"/>
</dbReference>
<dbReference type="PROSITE" id="PS01358">
    <property type="entry name" value="ZF_RANBP2_1"/>
    <property type="match status" value="1"/>
</dbReference>
<dbReference type="Gene3D" id="3.40.50.300">
    <property type="entry name" value="P-loop containing nucleotide triphosphate hydrolases"/>
    <property type="match status" value="1"/>
</dbReference>
<dbReference type="AlphaFoldDB" id="A0A8B7CN02"/>
<dbReference type="Pfam" id="PF22594">
    <property type="entry name" value="GTP-eEF1A_C"/>
    <property type="match status" value="1"/>
</dbReference>
<dbReference type="GO" id="GO:0005525">
    <property type="term" value="F:GTP binding"/>
    <property type="evidence" value="ECO:0007669"/>
    <property type="project" value="UniProtKB-KW"/>
</dbReference>
<dbReference type="InterPro" id="IPR000795">
    <property type="entry name" value="T_Tr_GTP-bd_dom"/>
</dbReference>
<gene>
    <name evidence="15" type="primary">LOC103716341</name>
</gene>
<keyword evidence="9" id="KW-0342">GTP-binding</keyword>
<evidence type="ECO:0000256" key="5">
    <source>
        <dbReference type="ARBA" id="ARBA00022723"/>
    </source>
</evidence>
<dbReference type="CDD" id="cd04093">
    <property type="entry name" value="HBS1_C_III"/>
    <property type="match status" value="1"/>
</dbReference>
<evidence type="ECO:0000259" key="13">
    <source>
        <dbReference type="PROSITE" id="PS51722"/>
    </source>
</evidence>
<dbReference type="PROSITE" id="PS51722">
    <property type="entry name" value="G_TR_2"/>
    <property type="match status" value="1"/>
</dbReference>
<keyword evidence="4" id="KW-0963">Cytoplasm</keyword>
<feature type="compositionally biased region" description="Basic and acidic residues" evidence="11">
    <location>
        <begin position="249"/>
        <end position="265"/>
    </location>
</feature>
<evidence type="ECO:0000256" key="11">
    <source>
        <dbReference type="SAM" id="MobiDB-lite"/>
    </source>
</evidence>
<organism evidence="14 15">
    <name type="scientific">Phoenix dactylifera</name>
    <name type="common">Date palm</name>
    <dbReference type="NCBI Taxonomy" id="42345"/>
    <lineage>
        <taxon>Eukaryota</taxon>
        <taxon>Viridiplantae</taxon>
        <taxon>Streptophyta</taxon>
        <taxon>Embryophyta</taxon>
        <taxon>Tracheophyta</taxon>
        <taxon>Spermatophyta</taxon>
        <taxon>Magnoliopsida</taxon>
        <taxon>Liliopsida</taxon>
        <taxon>Arecaceae</taxon>
        <taxon>Coryphoideae</taxon>
        <taxon>Phoeniceae</taxon>
        <taxon>Phoenix</taxon>
    </lineage>
</organism>
<keyword evidence="6" id="KW-0547">Nucleotide-binding</keyword>
<dbReference type="Gene3D" id="2.40.30.10">
    <property type="entry name" value="Translation factors"/>
    <property type="match status" value="2"/>
</dbReference>
<dbReference type="InterPro" id="IPR054696">
    <property type="entry name" value="GTP-eEF1A_C"/>
</dbReference>
<dbReference type="FunFam" id="2.40.30.10:FF:000020">
    <property type="entry name" value="Translation elongation factor EF-1"/>
    <property type="match status" value="1"/>
</dbReference>
<dbReference type="FunFam" id="3.40.50.300:FF:001277">
    <property type="entry name" value="Elongation factor 1 alpha-like protein"/>
    <property type="match status" value="1"/>
</dbReference>
<feature type="region of interest" description="Disordered" evidence="11">
    <location>
        <begin position="176"/>
        <end position="197"/>
    </location>
</feature>
<dbReference type="InterPro" id="IPR027417">
    <property type="entry name" value="P-loop_NTPase"/>
</dbReference>
<dbReference type="GO" id="GO:0008270">
    <property type="term" value="F:zinc ion binding"/>
    <property type="evidence" value="ECO:0007669"/>
    <property type="project" value="UniProtKB-KW"/>
</dbReference>
<dbReference type="FunFam" id="2.40.30.10:FF:000060">
    <property type="entry name" value="elongation factor 1-alpha isoform X4"/>
    <property type="match status" value="1"/>
</dbReference>
<reference evidence="14" key="1">
    <citation type="journal article" date="2019" name="Nat. Commun.">
        <title>Genome-wide association mapping of date palm fruit traits.</title>
        <authorList>
            <person name="Hazzouri K.M."/>
            <person name="Gros-Balthazard M."/>
            <person name="Flowers J.M."/>
            <person name="Copetti D."/>
            <person name="Lemansour A."/>
            <person name="Lebrun M."/>
            <person name="Masmoudi K."/>
            <person name="Ferrand S."/>
            <person name="Dhar M.I."/>
            <person name="Fresquez Z.A."/>
            <person name="Rosas U."/>
            <person name="Zhang J."/>
            <person name="Talag J."/>
            <person name="Lee S."/>
            <person name="Kudrna D."/>
            <person name="Powell R.F."/>
            <person name="Leitch I.J."/>
            <person name="Krueger R.R."/>
            <person name="Wing R.A."/>
            <person name="Amiri K.M.A."/>
            <person name="Purugganan M.D."/>
        </authorList>
    </citation>
    <scope>NUCLEOTIDE SEQUENCE [LARGE SCALE GENOMIC DNA]</scope>
    <source>
        <strain evidence="14">cv. Khalas</strain>
    </source>
</reference>
<dbReference type="OrthoDB" id="342024at2759"/>
<keyword evidence="7 10" id="KW-0863">Zinc-finger</keyword>
<dbReference type="GeneID" id="103716341"/>
<dbReference type="GO" id="GO:0005737">
    <property type="term" value="C:cytoplasm"/>
    <property type="evidence" value="ECO:0007669"/>
    <property type="project" value="UniProtKB-SubCell"/>
</dbReference>
<keyword evidence="5" id="KW-0479">Metal-binding</keyword>
<dbReference type="PRINTS" id="PR00315">
    <property type="entry name" value="ELONGATNFCT"/>
</dbReference>
<dbReference type="Pfam" id="PF00009">
    <property type="entry name" value="GTP_EFTU"/>
    <property type="match status" value="1"/>
</dbReference>